<gene>
    <name evidence="10" type="ORF">MANES_18G016200v8</name>
</gene>
<name>A0A2C9U1F2_MANES</name>
<dbReference type="Pfam" id="PF09265">
    <property type="entry name" value="Cytokin-bind"/>
    <property type="match status" value="1"/>
</dbReference>
<dbReference type="InterPro" id="IPR016170">
    <property type="entry name" value="Cytok_DH_C_sf"/>
</dbReference>
<comment type="caution">
    <text evidence="10">The sequence shown here is derived from an EMBL/GenBank/DDBJ whole genome shotgun (WGS) entry which is preliminary data.</text>
</comment>
<dbReference type="PANTHER" id="PTHR13878">
    <property type="entry name" value="GULONOLACTONE OXIDASE"/>
    <property type="match status" value="1"/>
</dbReference>
<dbReference type="InterPro" id="IPR016167">
    <property type="entry name" value="FAD-bd_PCMH_sub1"/>
</dbReference>
<dbReference type="Proteomes" id="UP000091857">
    <property type="component" value="Chromosome 18"/>
</dbReference>
<dbReference type="OMA" id="PMNKSKW"/>
<dbReference type="EC" id="1.5.99.12" evidence="3"/>
<organism evidence="10 11">
    <name type="scientific">Manihot esculenta</name>
    <name type="common">Cassava</name>
    <name type="synonym">Jatropha manihot</name>
    <dbReference type="NCBI Taxonomy" id="3983"/>
    <lineage>
        <taxon>Eukaryota</taxon>
        <taxon>Viridiplantae</taxon>
        <taxon>Streptophyta</taxon>
        <taxon>Embryophyta</taxon>
        <taxon>Tracheophyta</taxon>
        <taxon>Spermatophyta</taxon>
        <taxon>Magnoliopsida</taxon>
        <taxon>eudicotyledons</taxon>
        <taxon>Gunneridae</taxon>
        <taxon>Pentapetalae</taxon>
        <taxon>rosids</taxon>
        <taxon>fabids</taxon>
        <taxon>Malpighiales</taxon>
        <taxon>Euphorbiaceae</taxon>
        <taxon>Crotonoideae</taxon>
        <taxon>Manihoteae</taxon>
        <taxon>Manihot</taxon>
    </lineage>
</organism>
<dbReference type="SUPFAM" id="SSF56176">
    <property type="entry name" value="FAD-binding/transporter-associated domain-like"/>
    <property type="match status" value="1"/>
</dbReference>
<dbReference type="Gene3D" id="3.30.465.10">
    <property type="match status" value="1"/>
</dbReference>
<dbReference type="Pfam" id="PF01565">
    <property type="entry name" value="FAD_binding_4"/>
    <property type="match status" value="1"/>
</dbReference>
<dbReference type="InterPro" id="IPR006094">
    <property type="entry name" value="Oxid_FAD_bind_N"/>
</dbReference>
<comment type="cofactor">
    <cofactor evidence="1">
        <name>FAD</name>
        <dbReference type="ChEBI" id="CHEBI:57692"/>
    </cofactor>
</comment>
<dbReference type="InterPro" id="IPR036318">
    <property type="entry name" value="FAD-bd_PCMH-like_sf"/>
</dbReference>
<evidence type="ECO:0000256" key="7">
    <source>
        <dbReference type="ARBA" id="ARBA00023002"/>
    </source>
</evidence>
<protein>
    <recommendedName>
        <fullName evidence="3">cytokinin dehydrogenase</fullName>
        <ecNumber evidence="3">1.5.99.12</ecNumber>
    </recommendedName>
</protein>
<keyword evidence="6" id="KW-0274">FAD</keyword>
<dbReference type="STRING" id="3983.A0A2C9U1F2"/>
<dbReference type="PROSITE" id="PS00862">
    <property type="entry name" value="OX2_COVAL_FAD"/>
    <property type="match status" value="1"/>
</dbReference>
<dbReference type="GO" id="GO:0019139">
    <property type="term" value="F:cytokinin dehydrogenase activity"/>
    <property type="evidence" value="ECO:0007669"/>
    <property type="project" value="UniProtKB-EC"/>
</dbReference>
<dbReference type="SUPFAM" id="SSF55103">
    <property type="entry name" value="FAD-linked oxidases, C-terminal domain"/>
    <property type="match status" value="1"/>
</dbReference>
<evidence type="ECO:0000256" key="9">
    <source>
        <dbReference type="ARBA" id="ARBA00048224"/>
    </source>
</evidence>
<keyword evidence="7" id="KW-0560">Oxidoreductase</keyword>
<keyword evidence="8" id="KW-0325">Glycoprotein</keyword>
<dbReference type="InterPro" id="IPR006093">
    <property type="entry name" value="Oxy_OxRdtase_FAD_BS"/>
</dbReference>
<evidence type="ECO:0000313" key="10">
    <source>
        <dbReference type="EMBL" id="OAY22733.2"/>
    </source>
</evidence>
<dbReference type="GO" id="GO:0016491">
    <property type="term" value="F:oxidoreductase activity"/>
    <property type="evidence" value="ECO:0000318"/>
    <property type="project" value="GO_Central"/>
</dbReference>
<evidence type="ECO:0000256" key="2">
    <source>
        <dbReference type="ARBA" id="ARBA00005466"/>
    </source>
</evidence>
<dbReference type="GO" id="GO:0009690">
    <property type="term" value="P:cytokinin metabolic process"/>
    <property type="evidence" value="ECO:0007669"/>
    <property type="project" value="InterPro"/>
</dbReference>
<reference evidence="11" key="1">
    <citation type="journal article" date="2016" name="Nat. Biotechnol.">
        <title>Sequencing wild and cultivated cassava and related species reveals extensive interspecific hybridization and genetic diversity.</title>
        <authorList>
            <person name="Bredeson J.V."/>
            <person name="Lyons J.B."/>
            <person name="Prochnik S.E."/>
            <person name="Wu G.A."/>
            <person name="Ha C.M."/>
            <person name="Edsinger-Gonzales E."/>
            <person name="Grimwood J."/>
            <person name="Schmutz J."/>
            <person name="Rabbi I.Y."/>
            <person name="Egesi C."/>
            <person name="Nauluvula P."/>
            <person name="Lebot V."/>
            <person name="Ndunguru J."/>
            <person name="Mkamilo G."/>
            <person name="Bart R.S."/>
            <person name="Setter T.L."/>
            <person name="Gleadow R.M."/>
            <person name="Kulakow P."/>
            <person name="Ferguson M.E."/>
            <person name="Rounsley S."/>
            <person name="Rokhsar D.S."/>
        </authorList>
    </citation>
    <scope>NUCLEOTIDE SEQUENCE [LARGE SCALE GENOMIC DNA]</scope>
    <source>
        <strain evidence="11">cv. AM560-2</strain>
    </source>
</reference>
<dbReference type="PANTHER" id="PTHR13878:SF102">
    <property type="entry name" value="CYTOKININ DEHYDROGENASE 5"/>
    <property type="match status" value="1"/>
</dbReference>
<evidence type="ECO:0000256" key="4">
    <source>
        <dbReference type="ARBA" id="ARBA00022630"/>
    </source>
</evidence>
<accession>A0A2C9U1F2</accession>
<comment type="similarity">
    <text evidence="2">Belongs to the oxygen-dependent FAD-linked oxidoreductase family.</text>
</comment>
<dbReference type="FunFam" id="3.30.465.10:FF:000021">
    <property type="entry name" value="Cytokinin dehydrogenase 1"/>
    <property type="match status" value="1"/>
</dbReference>
<dbReference type="PROSITE" id="PS51387">
    <property type="entry name" value="FAD_PCMH"/>
    <property type="match status" value="1"/>
</dbReference>
<evidence type="ECO:0000256" key="3">
    <source>
        <dbReference type="ARBA" id="ARBA00011928"/>
    </source>
</evidence>
<comment type="catalytic activity">
    <reaction evidence="9">
        <text>N(6)-dimethylallyladenine + A + H2O = 3-methyl-2-butenal + adenine + AH2</text>
        <dbReference type="Rhea" id="RHEA:13625"/>
        <dbReference type="ChEBI" id="CHEBI:13193"/>
        <dbReference type="ChEBI" id="CHEBI:15377"/>
        <dbReference type="ChEBI" id="CHEBI:15825"/>
        <dbReference type="ChEBI" id="CHEBI:16708"/>
        <dbReference type="ChEBI" id="CHEBI:17499"/>
        <dbReference type="ChEBI" id="CHEBI:17660"/>
        <dbReference type="EC" id="1.5.99.12"/>
    </reaction>
</comment>
<evidence type="ECO:0000256" key="5">
    <source>
        <dbReference type="ARBA" id="ARBA00022729"/>
    </source>
</evidence>
<dbReference type="FunFam" id="3.40.462.10:FF:000001">
    <property type="entry name" value="Cytokinin dehydrogenase 2"/>
    <property type="match status" value="1"/>
</dbReference>
<dbReference type="AlphaFoldDB" id="A0A2C9U1F2"/>
<proteinExistence type="inferred from homology"/>
<keyword evidence="4" id="KW-0285">Flavoprotein</keyword>
<dbReference type="GO" id="GO:0071949">
    <property type="term" value="F:FAD binding"/>
    <property type="evidence" value="ECO:0007669"/>
    <property type="project" value="InterPro"/>
</dbReference>
<evidence type="ECO:0000256" key="1">
    <source>
        <dbReference type="ARBA" id="ARBA00001974"/>
    </source>
</evidence>
<dbReference type="InterPro" id="IPR050432">
    <property type="entry name" value="FAD-linked_Oxidoreductases_BP"/>
</dbReference>
<dbReference type="Gene3D" id="3.30.43.10">
    <property type="entry name" value="Uridine Diphospho-n-acetylenolpyruvylglucosamine Reductase, domain 2"/>
    <property type="match status" value="1"/>
</dbReference>
<dbReference type="InterPro" id="IPR016166">
    <property type="entry name" value="FAD-bd_PCMH"/>
</dbReference>
<evidence type="ECO:0000256" key="6">
    <source>
        <dbReference type="ARBA" id="ARBA00022827"/>
    </source>
</evidence>
<dbReference type="EMBL" id="CM004404">
    <property type="protein sequence ID" value="OAY22733.2"/>
    <property type="molecule type" value="Genomic_DNA"/>
</dbReference>
<dbReference type="InterPro" id="IPR016164">
    <property type="entry name" value="FAD-linked_Oxase-like_C"/>
</dbReference>
<evidence type="ECO:0000313" key="11">
    <source>
        <dbReference type="Proteomes" id="UP000091857"/>
    </source>
</evidence>
<evidence type="ECO:0000256" key="8">
    <source>
        <dbReference type="ARBA" id="ARBA00023180"/>
    </source>
</evidence>
<dbReference type="InterPro" id="IPR015345">
    <property type="entry name" value="Cytokinin_DH_FAD/cytokin-bd"/>
</dbReference>
<sequence length="550" mass="62517">MHSLAQQCPQPQEDQLGPVLVCDRKSIIGLQTGTTIYAYKYTTFQLSSTKISKMALLVFLLALPLVFLFLLKKNKTTKKYHLPPGPKGLPIIGNLHQLYFCIPHKRIWELSKHYGPIMTLRMGTRPAIVVTSAKLAKDIMKTYDLNFCSRPALVGSHKLSYDGLDVVFSPYGEYWREMRKITVVHLFNSIRSSTFRHIREDEVSRLMSKVCESAAASKPFDMSEAMLALGNNVTLRAATGKRCDVEDRLTRLVSETQAMFAGFFFSDYIPYVGKIIDTLSGLLPRLNKNFSEFDVLYQDIIDEHLQGKAPKSECENLVEVLLKLYKENAYKIQLTFAHLKAILMNVFIAGTDTSASAVVWAMCLLMKNPEIMRKTQEEIRSVIGKKGFVNEDDLQKLPYYKAMVRETMRLEPAAPMLVPRETIEDCKLGGYDIPAKSIVYVNNWAVGRDPEAWENPHEFRPERLLESGIDVKGNDYELTPFGAGRRICPGYFMGMSNVELSLANFLYRFDWEMPPGMKADDIDFNDVRPGIVVHKKHNLLLMAKDYLSTA</sequence>
<keyword evidence="5" id="KW-0732">Signal</keyword>
<dbReference type="InterPro" id="IPR016169">
    <property type="entry name" value="FAD-bd_PCMH_sub2"/>
</dbReference>
<dbReference type="Gene3D" id="3.40.462.10">
    <property type="entry name" value="FAD-linked oxidases, C-terminal domain"/>
    <property type="match status" value="1"/>
</dbReference>
<keyword evidence="11" id="KW-1185">Reference proteome</keyword>